<reference evidence="2" key="1">
    <citation type="journal article" date="2013" name="Genetics">
        <title>The draft genome and transcriptome of Panagrellus redivivus are shaped by the harsh demands of a free-living lifestyle.</title>
        <authorList>
            <person name="Srinivasan J."/>
            <person name="Dillman A.R."/>
            <person name="Macchietto M.G."/>
            <person name="Heikkinen L."/>
            <person name="Lakso M."/>
            <person name="Fracchia K.M."/>
            <person name="Antoshechkin I."/>
            <person name="Mortazavi A."/>
            <person name="Wong G."/>
            <person name="Sternberg P.W."/>
        </authorList>
    </citation>
    <scope>NUCLEOTIDE SEQUENCE [LARGE SCALE GENOMIC DNA]</scope>
    <source>
        <strain evidence="2">MT8872</strain>
    </source>
</reference>
<evidence type="ECO:0000313" key="2">
    <source>
        <dbReference type="Proteomes" id="UP000492821"/>
    </source>
</evidence>
<evidence type="ECO:0000313" key="3">
    <source>
        <dbReference type="WBParaSite" id="Pan_g22877.t1"/>
    </source>
</evidence>
<evidence type="ECO:0000256" key="1">
    <source>
        <dbReference type="SAM" id="Phobius"/>
    </source>
</evidence>
<feature type="transmembrane region" description="Helical" evidence="1">
    <location>
        <begin position="72"/>
        <end position="90"/>
    </location>
</feature>
<keyword evidence="1" id="KW-0812">Transmembrane</keyword>
<dbReference type="Proteomes" id="UP000492821">
    <property type="component" value="Unassembled WGS sequence"/>
</dbReference>
<keyword evidence="1" id="KW-0472">Membrane</keyword>
<keyword evidence="2" id="KW-1185">Reference proteome</keyword>
<name>A0A7E4VQA8_PANRE</name>
<dbReference type="AlphaFoldDB" id="A0A7E4VQA8"/>
<feature type="transmembrane region" description="Helical" evidence="1">
    <location>
        <begin position="102"/>
        <end position="121"/>
    </location>
</feature>
<reference evidence="3" key="2">
    <citation type="submission" date="2020-10" db="UniProtKB">
        <authorList>
            <consortium name="WormBaseParasite"/>
        </authorList>
    </citation>
    <scope>IDENTIFICATION</scope>
</reference>
<dbReference type="WBParaSite" id="Pan_g22877.t1">
    <property type="protein sequence ID" value="Pan_g22877.t1"/>
    <property type="gene ID" value="Pan_g22877"/>
</dbReference>
<protein>
    <submittedName>
        <fullName evidence="3">Gamma-secretase subunit PEN-2</fullName>
    </submittedName>
</protein>
<organism evidence="2 3">
    <name type="scientific">Panagrellus redivivus</name>
    <name type="common">Microworm</name>
    <dbReference type="NCBI Taxonomy" id="6233"/>
    <lineage>
        <taxon>Eukaryota</taxon>
        <taxon>Metazoa</taxon>
        <taxon>Ecdysozoa</taxon>
        <taxon>Nematoda</taxon>
        <taxon>Chromadorea</taxon>
        <taxon>Rhabditida</taxon>
        <taxon>Tylenchina</taxon>
        <taxon>Panagrolaimomorpha</taxon>
        <taxon>Panagrolaimoidea</taxon>
        <taxon>Panagrolaimidae</taxon>
        <taxon>Panagrellus</taxon>
    </lineage>
</organism>
<accession>A0A7E4VQA8</accession>
<sequence>MSSRSPSNPPPMFPRQMNHDSASNVLLNPTDTNVRNAIWGPWYWFAKCTFQFFSVPPEAPKFVKFLSNLPNLITLGVFIVRSVFLLYVMMRSKISRVPGKSLLKCTVTVLTFTVPAAIYIIECFIRYSKHEEKFNSYYAGNSTQLNSIYG</sequence>
<keyword evidence="1" id="KW-1133">Transmembrane helix</keyword>
<proteinExistence type="predicted"/>